<dbReference type="EMBL" id="JADKGY010000029">
    <property type="protein sequence ID" value="MBK9984233.1"/>
    <property type="molecule type" value="Genomic_DNA"/>
</dbReference>
<comment type="caution">
    <text evidence="3">The sequence shown here is derived from an EMBL/GenBank/DDBJ whole genome shotgun (WGS) entry which is preliminary data.</text>
</comment>
<dbReference type="Proteomes" id="UP000808337">
    <property type="component" value="Unassembled WGS sequence"/>
</dbReference>
<feature type="domain" description="Lipid/polyisoprenoid-binding YceI-like" evidence="2">
    <location>
        <begin position="27"/>
        <end position="196"/>
    </location>
</feature>
<feature type="signal peptide" evidence="1">
    <location>
        <begin position="1"/>
        <end position="19"/>
    </location>
</feature>
<sequence length="198" mass="21121">MTKLFFALLLIAGSITAQAGNPENGTPYKVKTDESAIAWTGHKVTGQHNGTIAIKDGSLNINDGILSGGSFTIDMTTISALDQQGEGKTKLEGHLKSDDFFGVATYPTSTLKITKATAKGNGQYNITADLTIKGITNPVTFDASVKTVSNQVTATADIKVDRTLYNVRYGSGKFFDNLGDKAIYDEFDLNIKLVATSK</sequence>
<keyword evidence="1" id="KW-0732">Signal</keyword>
<dbReference type="AlphaFoldDB" id="A0A9D7SYC8"/>
<dbReference type="SUPFAM" id="SSF101874">
    <property type="entry name" value="YceI-like"/>
    <property type="match status" value="1"/>
</dbReference>
<feature type="chain" id="PRO_5039699754" evidence="1">
    <location>
        <begin position="20"/>
        <end position="198"/>
    </location>
</feature>
<organism evidence="3 4">
    <name type="scientific">Candidatus Opimibacter skivensis</name>
    <dbReference type="NCBI Taxonomy" id="2982028"/>
    <lineage>
        <taxon>Bacteria</taxon>
        <taxon>Pseudomonadati</taxon>
        <taxon>Bacteroidota</taxon>
        <taxon>Saprospiria</taxon>
        <taxon>Saprospirales</taxon>
        <taxon>Saprospiraceae</taxon>
        <taxon>Candidatus Opimibacter</taxon>
    </lineage>
</organism>
<dbReference type="InterPro" id="IPR007372">
    <property type="entry name" value="Lipid/polyisoprenoid-bd_YceI"/>
</dbReference>
<dbReference type="PANTHER" id="PTHR34406:SF1">
    <property type="entry name" value="PROTEIN YCEI"/>
    <property type="match status" value="1"/>
</dbReference>
<evidence type="ECO:0000313" key="3">
    <source>
        <dbReference type="EMBL" id="MBK9984233.1"/>
    </source>
</evidence>
<dbReference type="InterPro" id="IPR036761">
    <property type="entry name" value="TTHA0802/YceI-like_sf"/>
</dbReference>
<proteinExistence type="predicted"/>
<reference evidence="3 4" key="1">
    <citation type="submission" date="2020-10" db="EMBL/GenBank/DDBJ databases">
        <title>Connecting structure to function with the recovery of over 1000 high-quality activated sludge metagenome-assembled genomes encoding full-length rRNA genes using long-read sequencing.</title>
        <authorList>
            <person name="Singleton C.M."/>
            <person name="Petriglieri F."/>
            <person name="Kristensen J.M."/>
            <person name="Kirkegaard R.H."/>
            <person name="Michaelsen T.Y."/>
            <person name="Andersen M.H."/>
            <person name="Karst S.M."/>
            <person name="Dueholm M.S."/>
            <person name="Nielsen P.H."/>
            <person name="Albertsen M."/>
        </authorList>
    </citation>
    <scope>NUCLEOTIDE SEQUENCE [LARGE SCALE GENOMIC DNA]</scope>
    <source>
        <strain evidence="3">Ribe_18-Q3-R11-54_MAXAC.273</strain>
    </source>
</reference>
<dbReference type="Pfam" id="PF04264">
    <property type="entry name" value="YceI"/>
    <property type="match status" value="1"/>
</dbReference>
<accession>A0A9D7SYC8</accession>
<protein>
    <submittedName>
        <fullName evidence="3">YceI family protein</fullName>
    </submittedName>
</protein>
<gene>
    <name evidence="3" type="ORF">IPP15_17990</name>
</gene>
<name>A0A9D7SYC8_9BACT</name>
<dbReference type="SMART" id="SM00867">
    <property type="entry name" value="YceI"/>
    <property type="match status" value="1"/>
</dbReference>
<evidence type="ECO:0000313" key="4">
    <source>
        <dbReference type="Proteomes" id="UP000808337"/>
    </source>
</evidence>
<dbReference type="PANTHER" id="PTHR34406">
    <property type="entry name" value="PROTEIN YCEI"/>
    <property type="match status" value="1"/>
</dbReference>
<dbReference type="Gene3D" id="2.40.128.110">
    <property type="entry name" value="Lipid/polyisoprenoid-binding, YceI-like"/>
    <property type="match status" value="1"/>
</dbReference>
<evidence type="ECO:0000259" key="2">
    <source>
        <dbReference type="SMART" id="SM00867"/>
    </source>
</evidence>
<evidence type="ECO:0000256" key="1">
    <source>
        <dbReference type="SAM" id="SignalP"/>
    </source>
</evidence>